<evidence type="ECO:0000256" key="7">
    <source>
        <dbReference type="ARBA" id="ARBA00022824"/>
    </source>
</evidence>
<dbReference type="OMA" id="FPEHQEM"/>
<keyword evidence="6 13" id="KW-0479">Metal-binding</keyword>
<keyword evidence="16" id="KW-1185">Reference proteome</keyword>
<evidence type="ECO:0000256" key="8">
    <source>
        <dbReference type="ARBA" id="ARBA00022848"/>
    </source>
</evidence>
<dbReference type="GO" id="GO:0016705">
    <property type="term" value="F:oxidoreductase activity, acting on paired donors, with incorporation or reduction of molecular oxygen"/>
    <property type="evidence" value="ECO:0007669"/>
    <property type="project" value="InterPro"/>
</dbReference>
<dbReference type="Proteomes" id="UP000268350">
    <property type="component" value="Unassembled WGS sequence"/>
</dbReference>
<dbReference type="InterPro" id="IPR036396">
    <property type="entry name" value="Cyt_P450_sf"/>
</dbReference>
<reference evidence="16" key="1">
    <citation type="submission" date="2018-01" db="EMBL/GenBank/DDBJ databases">
        <authorList>
            <person name="Alioto T."/>
            <person name="Alioto T."/>
        </authorList>
    </citation>
    <scope>NUCLEOTIDE SEQUENCE [LARGE SCALE GENOMIC DNA]</scope>
</reference>
<dbReference type="GO" id="GO:0004497">
    <property type="term" value="F:monooxygenase activity"/>
    <property type="evidence" value="ECO:0007669"/>
    <property type="project" value="UniProtKB-KW"/>
</dbReference>
<feature type="binding site" description="axial binding residue" evidence="13">
    <location>
        <position position="395"/>
    </location>
    <ligand>
        <name>heme</name>
        <dbReference type="ChEBI" id="CHEBI:30413"/>
    </ligand>
    <ligandPart>
        <name>Fe</name>
        <dbReference type="ChEBI" id="CHEBI:18248"/>
    </ligandPart>
</feature>
<evidence type="ECO:0000256" key="10">
    <source>
        <dbReference type="ARBA" id="ARBA00023004"/>
    </source>
</evidence>
<keyword evidence="9 14" id="KW-0560">Oxidoreductase</keyword>
<sequence length="448" mass="50991">MHPFLSSGNTDQRVKYYQKYGTTHLSWLGPVPVLQTCEPNVVHDILTSPHCLDKSHFAINALKLTAGPGIMALRGSHWVKRRKQLNPSFRNNVLMSFLPLFNEETNNLISLLDTLVGQGEQKLLPEFINWSFTTAIQSTMGSDVKENPGIKNGTVLQTFHNLLEDANISVIHLWRQNRIIATLLGIQQRRSKMLNYLNAFALSIIEEKLQTKSNESTETLASRNTIINRVVELIKSGELSYADARCECLLIVVAAFETSAVTVFNTLTLLAMFPEYQDTAFEELKNVFPNGADSEVSHDDIQKLVFLDRVVNESMRLLPPVPLLPRETSADLQLSNGILIPKGVTVAIDILNVHRNKNFWGPEADTFNPDNFLPKNIRERHPYAFIPFNKGKRNCLGWKYAELSTKIALAKILRNFRVSTSFRYEDISFLENIVLEFREKPLFQVHRR</sequence>
<dbReference type="GO" id="GO:0005506">
    <property type="term" value="F:iron ion binding"/>
    <property type="evidence" value="ECO:0007669"/>
    <property type="project" value="InterPro"/>
</dbReference>
<dbReference type="GO" id="GO:0005789">
    <property type="term" value="C:endoplasmic reticulum membrane"/>
    <property type="evidence" value="ECO:0007669"/>
    <property type="project" value="UniProtKB-SubCell"/>
</dbReference>
<dbReference type="AlphaFoldDB" id="A0A3B0JQQ5"/>
<evidence type="ECO:0000256" key="14">
    <source>
        <dbReference type="RuleBase" id="RU000461"/>
    </source>
</evidence>
<dbReference type="PROSITE" id="PS00086">
    <property type="entry name" value="CYTOCHROME_P450"/>
    <property type="match status" value="1"/>
</dbReference>
<dbReference type="PANTHER" id="PTHR24291:SF50">
    <property type="entry name" value="BIFUNCTIONAL ALBAFLAVENONE MONOOXYGENASE_TERPENE SYNTHASE"/>
    <property type="match status" value="1"/>
</dbReference>
<evidence type="ECO:0000256" key="3">
    <source>
        <dbReference type="ARBA" id="ARBA00004406"/>
    </source>
</evidence>
<comment type="cofactor">
    <cofactor evidence="1 13">
        <name>heme</name>
        <dbReference type="ChEBI" id="CHEBI:30413"/>
    </cofactor>
</comment>
<evidence type="ECO:0000256" key="1">
    <source>
        <dbReference type="ARBA" id="ARBA00001971"/>
    </source>
</evidence>
<dbReference type="STRING" id="7266.A0A3B0JQQ5"/>
<dbReference type="SUPFAM" id="SSF48264">
    <property type="entry name" value="Cytochrome P450"/>
    <property type="match status" value="1"/>
</dbReference>
<organism evidence="15 16">
    <name type="scientific">Drosophila guanche</name>
    <name type="common">Fruit fly</name>
    <dbReference type="NCBI Taxonomy" id="7266"/>
    <lineage>
        <taxon>Eukaryota</taxon>
        <taxon>Metazoa</taxon>
        <taxon>Ecdysozoa</taxon>
        <taxon>Arthropoda</taxon>
        <taxon>Hexapoda</taxon>
        <taxon>Insecta</taxon>
        <taxon>Pterygota</taxon>
        <taxon>Neoptera</taxon>
        <taxon>Endopterygota</taxon>
        <taxon>Diptera</taxon>
        <taxon>Brachycera</taxon>
        <taxon>Muscomorpha</taxon>
        <taxon>Ephydroidea</taxon>
        <taxon>Drosophilidae</taxon>
        <taxon>Drosophila</taxon>
        <taxon>Sophophora</taxon>
    </lineage>
</organism>
<gene>
    <name evidence="15" type="ORF">DGUA_6G017036</name>
</gene>
<keyword evidence="10 13" id="KW-0408">Iron</keyword>
<keyword evidence="7" id="KW-0256">Endoplasmic reticulum</keyword>
<protein>
    <submittedName>
        <fullName evidence="15">Blast:Probable cytochrome P450 313a3</fullName>
    </submittedName>
</protein>
<evidence type="ECO:0000256" key="4">
    <source>
        <dbReference type="ARBA" id="ARBA00010617"/>
    </source>
</evidence>
<keyword evidence="11 14" id="KW-0503">Monooxygenase</keyword>
<dbReference type="InterPro" id="IPR050196">
    <property type="entry name" value="Cytochrome_P450_Monoox"/>
</dbReference>
<evidence type="ECO:0000256" key="9">
    <source>
        <dbReference type="ARBA" id="ARBA00023002"/>
    </source>
</evidence>
<name>A0A3B0JQQ5_DROGU</name>
<dbReference type="Pfam" id="PF00067">
    <property type="entry name" value="p450"/>
    <property type="match status" value="1"/>
</dbReference>
<dbReference type="GO" id="GO:0020037">
    <property type="term" value="F:heme binding"/>
    <property type="evidence" value="ECO:0007669"/>
    <property type="project" value="InterPro"/>
</dbReference>
<evidence type="ECO:0000256" key="5">
    <source>
        <dbReference type="ARBA" id="ARBA00022617"/>
    </source>
</evidence>
<evidence type="ECO:0000256" key="6">
    <source>
        <dbReference type="ARBA" id="ARBA00022723"/>
    </source>
</evidence>
<comment type="similarity">
    <text evidence="4 14">Belongs to the cytochrome P450 family.</text>
</comment>
<dbReference type="InterPro" id="IPR002401">
    <property type="entry name" value="Cyt_P450_E_grp-I"/>
</dbReference>
<evidence type="ECO:0000313" key="15">
    <source>
        <dbReference type="EMBL" id="SPP84445.1"/>
    </source>
</evidence>
<dbReference type="InterPro" id="IPR017972">
    <property type="entry name" value="Cyt_P450_CS"/>
</dbReference>
<dbReference type="PRINTS" id="PR00463">
    <property type="entry name" value="EP450I"/>
</dbReference>
<dbReference type="EMBL" id="OUUW01000008">
    <property type="protein sequence ID" value="SPP84445.1"/>
    <property type="molecule type" value="Genomic_DNA"/>
</dbReference>
<dbReference type="PRINTS" id="PR00385">
    <property type="entry name" value="P450"/>
</dbReference>
<evidence type="ECO:0000256" key="12">
    <source>
        <dbReference type="ARBA" id="ARBA00023136"/>
    </source>
</evidence>
<evidence type="ECO:0000256" key="2">
    <source>
        <dbReference type="ARBA" id="ARBA00004174"/>
    </source>
</evidence>
<dbReference type="PANTHER" id="PTHR24291">
    <property type="entry name" value="CYTOCHROME P450 FAMILY 4"/>
    <property type="match status" value="1"/>
</dbReference>
<evidence type="ECO:0000256" key="11">
    <source>
        <dbReference type="ARBA" id="ARBA00023033"/>
    </source>
</evidence>
<dbReference type="Gene3D" id="1.10.630.10">
    <property type="entry name" value="Cytochrome P450"/>
    <property type="match status" value="1"/>
</dbReference>
<keyword evidence="12" id="KW-0472">Membrane</keyword>
<comment type="subcellular location">
    <subcellularLocation>
        <location evidence="3">Endoplasmic reticulum membrane</location>
        <topology evidence="3">Peripheral membrane protein</topology>
    </subcellularLocation>
    <subcellularLocation>
        <location evidence="2">Microsome membrane</location>
        <topology evidence="2">Peripheral membrane protein</topology>
    </subcellularLocation>
</comment>
<proteinExistence type="inferred from homology"/>
<dbReference type="OrthoDB" id="1470350at2759"/>
<keyword evidence="8" id="KW-0492">Microsome</keyword>
<keyword evidence="5 13" id="KW-0349">Heme</keyword>
<evidence type="ECO:0000256" key="13">
    <source>
        <dbReference type="PIRSR" id="PIRSR602401-1"/>
    </source>
</evidence>
<evidence type="ECO:0000313" key="16">
    <source>
        <dbReference type="Proteomes" id="UP000268350"/>
    </source>
</evidence>
<dbReference type="InterPro" id="IPR001128">
    <property type="entry name" value="Cyt_P450"/>
</dbReference>
<accession>A0A3B0JQQ5</accession>